<dbReference type="Gene3D" id="1.20.120.530">
    <property type="entry name" value="GntR ligand-binding domain-like"/>
    <property type="match status" value="1"/>
</dbReference>
<protein>
    <submittedName>
        <fullName evidence="5">GntR family transcriptional regulator</fullName>
    </submittedName>
</protein>
<gene>
    <name evidence="5" type="ORF">PQJ73_10975</name>
</gene>
<dbReference type="PANTHER" id="PTHR43537:SF45">
    <property type="entry name" value="GNTR FAMILY REGULATORY PROTEIN"/>
    <property type="match status" value="1"/>
</dbReference>
<evidence type="ECO:0000313" key="5">
    <source>
        <dbReference type="EMBL" id="MDC7786203.1"/>
    </source>
</evidence>
<reference evidence="5" key="1">
    <citation type="journal article" date="2023" name="Microbiol Resour">
        <title>Genome Sequences of Rhodoplanes serenus and Two Thermotolerant Strains, Rhodoplanes tepidamans and 'Rhodoplanes cryptolactis,' Further Refine the Genus.</title>
        <authorList>
            <person name="Rayyan A.A."/>
            <person name="Kyndt J.A."/>
        </authorList>
    </citation>
    <scope>NUCLEOTIDE SEQUENCE</scope>
    <source>
        <strain evidence="5">DSM 9987</strain>
    </source>
</reference>
<evidence type="ECO:0000313" key="6">
    <source>
        <dbReference type="Proteomes" id="UP001165652"/>
    </source>
</evidence>
<keyword evidence="6" id="KW-1185">Reference proteome</keyword>
<organism evidence="5 6">
    <name type="scientific">Rhodoplanes tepidamans</name>
    <name type="common">Rhodoplanes cryptolactis</name>
    <dbReference type="NCBI Taxonomy" id="200616"/>
    <lineage>
        <taxon>Bacteria</taxon>
        <taxon>Pseudomonadati</taxon>
        <taxon>Pseudomonadota</taxon>
        <taxon>Alphaproteobacteria</taxon>
        <taxon>Hyphomicrobiales</taxon>
        <taxon>Nitrobacteraceae</taxon>
        <taxon>Rhodoplanes</taxon>
    </lineage>
</organism>
<keyword evidence="3" id="KW-0804">Transcription</keyword>
<dbReference type="PROSITE" id="PS50949">
    <property type="entry name" value="HTH_GNTR"/>
    <property type="match status" value="1"/>
</dbReference>
<dbReference type="InterPro" id="IPR011711">
    <property type="entry name" value="GntR_C"/>
</dbReference>
<dbReference type="InterPro" id="IPR000524">
    <property type="entry name" value="Tscrpt_reg_HTH_GntR"/>
</dbReference>
<keyword evidence="1" id="KW-0805">Transcription regulation</keyword>
<dbReference type="InterPro" id="IPR036390">
    <property type="entry name" value="WH_DNA-bd_sf"/>
</dbReference>
<dbReference type="SUPFAM" id="SSF46785">
    <property type="entry name" value="Winged helix' DNA-binding domain"/>
    <property type="match status" value="1"/>
</dbReference>
<evidence type="ECO:0000256" key="2">
    <source>
        <dbReference type="ARBA" id="ARBA00023125"/>
    </source>
</evidence>
<sequence>MVEASTARDGAPRTAAGESVYDRLRHLIVTLTLAPGTAINRAELQATFGLSSTPVRDALTRLGEEGLVEIVPQSGTRVSLIDIAAARQAQFLRRAVEQEAVRLVAALPDKDFEPELRDLLDAQTLRAAAGDVEGFDALDRAFHRRLLELAGAPDLHALVRARCGHIDRIRRLHLPVRGKAEEVVRDHARILKAIVAGNAVKAQARVRDHLARSLAYVETLRAAHPGYFRD</sequence>
<reference evidence="5" key="2">
    <citation type="submission" date="2023-02" db="EMBL/GenBank/DDBJ databases">
        <authorList>
            <person name="Rayyan A."/>
            <person name="Meyer T."/>
            <person name="Kyndt J.A."/>
        </authorList>
    </citation>
    <scope>NUCLEOTIDE SEQUENCE</scope>
    <source>
        <strain evidence="5">DSM 9987</strain>
    </source>
</reference>
<accession>A0ABT5J9E1</accession>
<dbReference type="Gene3D" id="1.10.10.10">
    <property type="entry name" value="Winged helix-like DNA-binding domain superfamily/Winged helix DNA-binding domain"/>
    <property type="match status" value="1"/>
</dbReference>
<evidence type="ECO:0000256" key="3">
    <source>
        <dbReference type="ARBA" id="ARBA00023163"/>
    </source>
</evidence>
<evidence type="ECO:0000259" key="4">
    <source>
        <dbReference type="PROSITE" id="PS50949"/>
    </source>
</evidence>
<feature type="domain" description="HTH gntR-type" evidence="4">
    <location>
        <begin position="14"/>
        <end position="81"/>
    </location>
</feature>
<keyword evidence="2" id="KW-0238">DNA-binding</keyword>
<dbReference type="Pfam" id="PF00392">
    <property type="entry name" value="GntR"/>
    <property type="match status" value="1"/>
</dbReference>
<comment type="caution">
    <text evidence="5">The sequence shown here is derived from an EMBL/GenBank/DDBJ whole genome shotgun (WGS) entry which is preliminary data.</text>
</comment>
<dbReference type="SMART" id="SM00895">
    <property type="entry name" value="FCD"/>
    <property type="match status" value="1"/>
</dbReference>
<dbReference type="SUPFAM" id="SSF48008">
    <property type="entry name" value="GntR ligand-binding domain-like"/>
    <property type="match status" value="1"/>
</dbReference>
<proteinExistence type="predicted"/>
<dbReference type="Pfam" id="PF07729">
    <property type="entry name" value="FCD"/>
    <property type="match status" value="1"/>
</dbReference>
<dbReference type="Proteomes" id="UP001165652">
    <property type="component" value="Unassembled WGS sequence"/>
</dbReference>
<dbReference type="InterPro" id="IPR036388">
    <property type="entry name" value="WH-like_DNA-bd_sf"/>
</dbReference>
<name>A0ABT5J9E1_RHOTP</name>
<dbReference type="InterPro" id="IPR008920">
    <property type="entry name" value="TF_FadR/GntR_C"/>
</dbReference>
<dbReference type="EMBL" id="JAQQLI010000014">
    <property type="protein sequence ID" value="MDC7786203.1"/>
    <property type="molecule type" value="Genomic_DNA"/>
</dbReference>
<dbReference type="PANTHER" id="PTHR43537">
    <property type="entry name" value="TRANSCRIPTIONAL REGULATOR, GNTR FAMILY"/>
    <property type="match status" value="1"/>
</dbReference>
<dbReference type="SMART" id="SM00345">
    <property type="entry name" value="HTH_GNTR"/>
    <property type="match status" value="1"/>
</dbReference>
<dbReference type="RefSeq" id="WP_272777147.1">
    <property type="nucleotide sequence ID" value="NZ_JAQQLI010000014.1"/>
</dbReference>
<evidence type="ECO:0000256" key="1">
    <source>
        <dbReference type="ARBA" id="ARBA00023015"/>
    </source>
</evidence>